<dbReference type="GO" id="GO:0016139">
    <property type="term" value="P:glycoside catabolic process"/>
    <property type="evidence" value="ECO:0007669"/>
    <property type="project" value="TreeGrafter"/>
</dbReference>
<dbReference type="SUPFAM" id="SSF51445">
    <property type="entry name" value="(Trans)glycosidases"/>
    <property type="match status" value="1"/>
</dbReference>
<dbReference type="PANTHER" id="PTHR10030">
    <property type="entry name" value="ALPHA-L-FUCOSIDASE"/>
    <property type="match status" value="1"/>
</dbReference>
<accession>A0A0F8ZR78</accession>
<keyword evidence="4" id="KW-0378">Hydrolase</keyword>
<evidence type="ECO:0000256" key="2">
    <source>
        <dbReference type="ARBA" id="ARBA00012662"/>
    </source>
</evidence>
<organism evidence="7">
    <name type="scientific">marine sediment metagenome</name>
    <dbReference type="NCBI Taxonomy" id="412755"/>
    <lineage>
        <taxon>unclassified sequences</taxon>
        <taxon>metagenomes</taxon>
        <taxon>ecological metagenomes</taxon>
    </lineage>
</organism>
<evidence type="ECO:0000256" key="1">
    <source>
        <dbReference type="ARBA" id="ARBA00007951"/>
    </source>
</evidence>
<dbReference type="InterPro" id="IPR057739">
    <property type="entry name" value="Glyco_hydro_29_N"/>
</dbReference>
<feature type="non-terminal residue" evidence="7">
    <location>
        <position position="286"/>
    </location>
</feature>
<proteinExistence type="inferred from homology"/>
<dbReference type="PANTHER" id="PTHR10030:SF37">
    <property type="entry name" value="ALPHA-L-FUCOSIDASE-RELATED"/>
    <property type="match status" value="1"/>
</dbReference>
<comment type="caution">
    <text evidence="7">The sequence shown here is derived from an EMBL/GenBank/DDBJ whole genome shotgun (WGS) entry which is preliminary data.</text>
</comment>
<protein>
    <recommendedName>
        <fullName evidence="2">alpha-L-fucosidase</fullName>
        <ecNumber evidence="2">3.2.1.51</ecNumber>
    </recommendedName>
</protein>
<evidence type="ECO:0000256" key="3">
    <source>
        <dbReference type="ARBA" id="ARBA00022729"/>
    </source>
</evidence>
<dbReference type="GO" id="GO:0004560">
    <property type="term" value="F:alpha-L-fucosidase activity"/>
    <property type="evidence" value="ECO:0007669"/>
    <property type="project" value="InterPro"/>
</dbReference>
<dbReference type="EMBL" id="LAZR01046519">
    <property type="protein sequence ID" value="KKK96362.1"/>
    <property type="molecule type" value="Genomic_DNA"/>
</dbReference>
<keyword evidence="3" id="KW-0732">Signal</keyword>
<evidence type="ECO:0000256" key="4">
    <source>
        <dbReference type="ARBA" id="ARBA00022801"/>
    </source>
</evidence>
<dbReference type="Pfam" id="PF01120">
    <property type="entry name" value="Alpha_L_fucos"/>
    <property type="match status" value="1"/>
</dbReference>
<reference evidence="7" key="1">
    <citation type="journal article" date="2015" name="Nature">
        <title>Complex archaea that bridge the gap between prokaryotes and eukaryotes.</title>
        <authorList>
            <person name="Spang A."/>
            <person name="Saw J.H."/>
            <person name="Jorgensen S.L."/>
            <person name="Zaremba-Niedzwiedzka K."/>
            <person name="Martijn J."/>
            <person name="Lind A.E."/>
            <person name="van Eijk R."/>
            <person name="Schleper C."/>
            <person name="Guy L."/>
            <person name="Ettema T.J."/>
        </authorList>
    </citation>
    <scope>NUCLEOTIDE SEQUENCE</scope>
</reference>
<dbReference type="InterPro" id="IPR017853">
    <property type="entry name" value="GH"/>
</dbReference>
<dbReference type="AlphaFoldDB" id="A0A0F8ZR78"/>
<evidence type="ECO:0000256" key="5">
    <source>
        <dbReference type="ARBA" id="ARBA00023295"/>
    </source>
</evidence>
<dbReference type="SMART" id="SM00812">
    <property type="entry name" value="Alpha_L_fucos"/>
    <property type="match status" value="1"/>
</dbReference>
<dbReference type="GO" id="GO:0006004">
    <property type="term" value="P:fucose metabolic process"/>
    <property type="evidence" value="ECO:0007669"/>
    <property type="project" value="TreeGrafter"/>
</dbReference>
<sequence length="286" mass="33921">MLYKPSWNSLKTHATPKWFQDAKFGIYTHWGIYSVPACGPNGSWYPYNMYCEGTPQYEYHVKTYGYPSKFGYKDFIPIFKAEKFDPDEWAELFKKAGAQFAGPVGEHHDGFSMWDSEVNEWNVAKMGPKRDVVGELEKAIRKQDMRFMVALHHAANWWFYPHWKKDYDSSDSRYVGLYGPPHNLEWTKNMPEVKDRKNEWQLQDKPSKEFLDKWLAKIREVIDKYQPDMLWFDFGLDFVQEHYKRESLAYYYNQAEEWGKDVVVTYKCPSLAPGSGVLDLERGRFD</sequence>
<dbReference type="GO" id="GO:0005764">
    <property type="term" value="C:lysosome"/>
    <property type="evidence" value="ECO:0007669"/>
    <property type="project" value="TreeGrafter"/>
</dbReference>
<evidence type="ECO:0000259" key="6">
    <source>
        <dbReference type="Pfam" id="PF01120"/>
    </source>
</evidence>
<keyword evidence="5" id="KW-0326">Glycosidase</keyword>
<name>A0A0F8ZR78_9ZZZZ</name>
<dbReference type="InterPro" id="IPR000933">
    <property type="entry name" value="Glyco_hydro_29"/>
</dbReference>
<dbReference type="EC" id="3.2.1.51" evidence="2"/>
<comment type="similarity">
    <text evidence="1">Belongs to the glycosyl hydrolase 29 family.</text>
</comment>
<feature type="domain" description="Glycoside hydrolase family 29 N-terminal" evidence="6">
    <location>
        <begin position="3"/>
        <end position="265"/>
    </location>
</feature>
<gene>
    <name evidence="7" type="ORF">LCGC14_2663520</name>
</gene>
<evidence type="ECO:0000313" key="7">
    <source>
        <dbReference type="EMBL" id="KKK96362.1"/>
    </source>
</evidence>
<dbReference type="Gene3D" id="3.20.20.80">
    <property type="entry name" value="Glycosidases"/>
    <property type="match status" value="1"/>
</dbReference>